<evidence type="ECO:0000256" key="12">
    <source>
        <dbReference type="HAMAP-Rule" id="MF_00303"/>
    </source>
</evidence>
<evidence type="ECO:0000256" key="14">
    <source>
        <dbReference type="RuleBase" id="RU003914"/>
    </source>
</evidence>
<dbReference type="NCBIfam" id="TIGR00115">
    <property type="entry name" value="tig"/>
    <property type="match status" value="1"/>
</dbReference>
<protein>
    <recommendedName>
        <fullName evidence="4 12">Trigger factor</fullName>
        <shortName evidence="12">TF</shortName>
        <ecNumber evidence="3 12">5.2.1.8</ecNumber>
    </recommendedName>
    <alternativeName>
        <fullName evidence="11 12">PPIase</fullName>
    </alternativeName>
</protein>
<evidence type="ECO:0000256" key="8">
    <source>
        <dbReference type="ARBA" id="ARBA00023235"/>
    </source>
</evidence>
<comment type="subcellular location">
    <subcellularLocation>
        <location evidence="12">Cytoplasm</location>
    </subcellularLocation>
    <text evidence="12">About half TF is bound to the ribosome near the polypeptide exit tunnel while the other half is free in the cytoplasm.</text>
</comment>
<keyword evidence="9 12" id="KW-0131">Cell cycle</keyword>
<evidence type="ECO:0000256" key="10">
    <source>
        <dbReference type="ARBA" id="ARBA00024849"/>
    </source>
</evidence>
<accession>A0A9D1HDC0</accession>
<evidence type="ECO:0000256" key="5">
    <source>
        <dbReference type="ARBA" id="ARBA00022618"/>
    </source>
</evidence>
<evidence type="ECO:0000256" key="2">
    <source>
        <dbReference type="ARBA" id="ARBA00005464"/>
    </source>
</evidence>
<dbReference type="Pfam" id="PF05697">
    <property type="entry name" value="Trigger_N"/>
    <property type="match status" value="1"/>
</dbReference>
<evidence type="ECO:0000256" key="6">
    <source>
        <dbReference type="ARBA" id="ARBA00023110"/>
    </source>
</evidence>
<dbReference type="Gene3D" id="3.10.50.40">
    <property type="match status" value="1"/>
</dbReference>
<dbReference type="GO" id="GO:0044183">
    <property type="term" value="F:protein folding chaperone"/>
    <property type="evidence" value="ECO:0007669"/>
    <property type="project" value="TreeGrafter"/>
</dbReference>
<dbReference type="SUPFAM" id="SSF109998">
    <property type="entry name" value="Triger factor/SurA peptide-binding domain-like"/>
    <property type="match status" value="1"/>
</dbReference>
<evidence type="ECO:0000259" key="15">
    <source>
        <dbReference type="PROSITE" id="PS50059"/>
    </source>
</evidence>
<evidence type="ECO:0000256" key="4">
    <source>
        <dbReference type="ARBA" id="ARBA00016902"/>
    </source>
</evidence>
<evidence type="ECO:0000256" key="11">
    <source>
        <dbReference type="ARBA" id="ARBA00029986"/>
    </source>
</evidence>
<comment type="function">
    <text evidence="10 12">Involved in protein export. Acts as a chaperone by maintaining the newly synthesized protein in an open conformation. Functions as a peptidyl-prolyl cis-trans isomerase.</text>
</comment>
<comment type="catalytic activity">
    <reaction evidence="1 12 13">
        <text>[protein]-peptidylproline (omega=180) = [protein]-peptidylproline (omega=0)</text>
        <dbReference type="Rhea" id="RHEA:16237"/>
        <dbReference type="Rhea" id="RHEA-COMP:10747"/>
        <dbReference type="Rhea" id="RHEA-COMP:10748"/>
        <dbReference type="ChEBI" id="CHEBI:83833"/>
        <dbReference type="ChEBI" id="CHEBI:83834"/>
        <dbReference type="EC" id="5.2.1.8"/>
    </reaction>
</comment>
<dbReference type="InterPro" id="IPR001179">
    <property type="entry name" value="PPIase_FKBP_dom"/>
</dbReference>
<dbReference type="InterPro" id="IPR008880">
    <property type="entry name" value="Trigger_fac_C"/>
</dbReference>
<evidence type="ECO:0000256" key="3">
    <source>
        <dbReference type="ARBA" id="ARBA00013194"/>
    </source>
</evidence>
<comment type="similarity">
    <text evidence="2 12 14">Belongs to the FKBP-type PPIase family. Tig subfamily.</text>
</comment>
<reference evidence="16" key="1">
    <citation type="submission" date="2020-10" db="EMBL/GenBank/DDBJ databases">
        <authorList>
            <person name="Gilroy R."/>
        </authorList>
    </citation>
    <scope>NUCLEOTIDE SEQUENCE</scope>
    <source>
        <strain evidence="16">CHK176-22527</strain>
    </source>
</reference>
<dbReference type="GO" id="GO:0043022">
    <property type="term" value="F:ribosome binding"/>
    <property type="evidence" value="ECO:0007669"/>
    <property type="project" value="TreeGrafter"/>
</dbReference>
<comment type="caution">
    <text evidence="16">The sequence shown here is derived from an EMBL/GenBank/DDBJ whole genome shotgun (WGS) entry which is preliminary data.</text>
</comment>
<dbReference type="InterPro" id="IPR005215">
    <property type="entry name" value="Trig_fac"/>
</dbReference>
<dbReference type="AlphaFoldDB" id="A0A9D1HDC0"/>
<dbReference type="PANTHER" id="PTHR30560:SF3">
    <property type="entry name" value="TRIGGER FACTOR-LIKE PROTEIN TIG, CHLOROPLASTIC"/>
    <property type="match status" value="1"/>
</dbReference>
<dbReference type="Pfam" id="PF05698">
    <property type="entry name" value="Trigger_C"/>
    <property type="match status" value="1"/>
</dbReference>
<keyword evidence="7 12" id="KW-0143">Chaperone</keyword>
<name>A0A9D1HDC0_9FIRM</name>
<dbReference type="GO" id="GO:0005737">
    <property type="term" value="C:cytoplasm"/>
    <property type="evidence" value="ECO:0007669"/>
    <property type="project" value="UniProtKB-SubCell"/>
</dbReference>
<dbReference type="GO" id="GO:0051083">
    <property type="term" value="P:'de novo' cotranslational protein folding"/>
    <property type="evidence" value="ECO:0007669"/>
    <property type="project" value="TreeGrafter"/>
</dbReference>
<dbReference type="HAMAP" id="MF_00303">
    <property type="entry name" value="Trigger_factor_Tig"/>
    <property type="match status" value="1"/>
</dbReference>
<dbReference type="SUPFAM" id="SSF54534">
    <property type="entry name" value="FKBP-like"/>
    <property type="match status" value="1"/>
</dbReference>
<sequence>MKATLISKENNEAKFSIEFTAEEFEDAIIKVYKTQKDKFTIDGFRKGKAPRSIIEKKYGEGIFFEDAINNLFSLNYPLALDELDLDVIDSPRAEFSELKKGEGFTVTITVACYPEVEVKDYKGVEIEKVNTEVTDEDVDEEIKSMSRKNSRMVTVDRPAKDGDMVLIDYEGWIGDEQFEGGTAERQPLKLGSGTFIPGFEEQLIGVSTGENKDVKVTFPEEYHVSDLAGKEAVFKCKVHEIKEEELPEINDEFVKDISEFDTLDELKADVKERLEKEAEAKDENAMRNNAIEKVYEANDIDVPDVMVNSEIDAMMSEFDQQLRSQGLDLESYYKYLGTDSGSFRESMKDEALRKVKTRMIITAVAEQEGFEASDEDVDKEIENMAKQYSLEADKVREMLGSQNINMISGDIKLRKAIDFIYDNAVKK</sequence>
<dbReference type="GO" id="GO:0003755">
    <property type="term" value="F:peptidyl-prolyl cis-trans isomerase activity"/>
    <property type="evidence" value="ECO:0007669"/>
    <property type="project" value="UniProtKB-UniRule"/>
</dbReference>
<dbReference type="PROSITE" id="PS50059">
    <property type="entry name" value="FKBP_PPIASE"/>
    <property type="match status" value="1"/>
</dbReference>
<keyword evidence="6 12" id="KW-0697">Rotamase</keyword>
<evidence type="ECO:0000256" key="7">
    <source>
        <dbReference type="ARBA" id="ARBA00023186"/>
    </source>
</evidence>
<dbReference type="InterPro" id="IPR008881">
    <property type="entry name" value="Trigger_fac_ribosome-bd_bac"/>
</dbReference>
<dbReference type="InterPro" id="IPR037041">
    <property type="entry name" value="Trigger_fac_C_sf"/>
</dbReference>
<evidence type="ECO:0000256" key="13">
    <source>
        <dbReference type="PROSITE-ProRule" id="PRU00277"/>
    </source>
</evidence>
<comment type="domain">
    <text evidence="12">Consists of 3 domains; the N-terminus binds the ribosome, the middle domain has PPIase activity, while the C-terminus has intrinsic chaperone activity on its own.</text>
</comment>
<evidence type="ECO:0000256" key="9">
    <source>
        <dbReference type="ARBA" id="ARBA00023306"/>
    </source>
</evidence>
<gene>
    <name evidence="12" type="primary">tig</name>
    <name evidence="16" type="ORF">IAD12_06885</name>
</gene>
<dbReference type="GO" id="GO:0051301">
    <property type="term" value="P:cell division"/>
    <property type="evidence" value="ECO:0007669"/>
    <property type="project" value="UniProtKB-KW"/>
</dbReference>
<dbReference type="Proteomes" id="UP000824159">
    <property type="component" value="Unassembled WGS sequence"/>
</dbReference>
<feature type="domain" description="PPIase FKBP-type" evidence="15">
    <location>
        <begin position="162"/>
        <end position="222"/>
    </location>
</feature>
<keyword evidence="5 12" id="KW-0132">Cell division</keyword>
<evidence type="ECO:0000313" key="17">
    <source>
        <dbReference type="Proteomes" id="UP000824159"/>
    </source>
</evidence>
<dbReference type="SUPFAM" id="SSF102735">
    <property type="entry name" value="Trigger factor ribosome-binding domain"/>
    <property type="match status" value="1"/>
</dbReference>
<dbReference type="InterPro" id="IPR036611">
    <property type="entry name" value="Trigger_fac_ribosome-bd_sf"/>
</dbReference>
<dbReference type="Gene3D" id="1.10.3120.10">
    <property type="entry name" value="Trigger factor, C-terminal domain"/>
    <property type="match status" value="1"/>
</dbReference>
<proteinExistence type="inferred from homology"/>
<dbReference type="GO" id="GO:0043335">
    <property type="term" value="P:protein unfolding"/>
    <property type="evidence" value="ECO:0007669"/>
    <property type="project" value="TreeGrafter"/>
</dbReference>
<dbReference type="Pfam" id="PF00254">
    <property type="entry name" value="FKBP_C"/>
    <property type="match status" value="1"/>
</dbReference>
<organism evidence="16 17">
    <name type="scientific">Candidatus Allocopromorpha excrementavium</name>
    <dbReference type="NCBI Taxonomy" id="2840741"/>
    <lineage>
        <taxon>Bacteria</taxon>
        <taxon>Bacillati</taxon>
        <taxon>Bacillota</taxon>
        <taxon>Clostridia</taxon>
        <taxon>Eubacteriales</taxon>
        <taxon>Eubacteriaceae</taxon>
        <taxon>Eubacteriaceae incertae sedis</taxon>
        <taxon>Candidatus Allocopromorpha</taxon>
    </lineage>
</organism>
<keyword evidence="12" id="KW-0963">Cytoplasm</keyword>
<dbReference type="GO" id="GO:0015031">
    <property type="term" value="P:protein transport"/>
    <property type="evidence" value="ECO:0007669"/>
    <property type="project" value="UniProtKB-UniRule"/>
</dbReference>
<dbReference type="InterPro" id="IPR027304">
    <property type="entry name" value="Trigger_fact/SurA_dom_sf"/>
</dbReference>
<dbReference type="PANTHER" id="PTHR30560">
    <property type="entry name" value="TRIGGER FACTOR CHAPERONE AND PEPTIDYL-PROLYL CIS/TRANS ISOMERASE"/>
    <property type="match status" value="1"/>
</dbReference>
<reference evidence="16" key="2">
    <citation type="journal article" date="2021" name="PeerJ">
        <title>Extensive microbial diversity within the chicken gut microbiome revealed by metagenomics and culture.</title>
        <authorList>
            <person name="Gilroy R."/>
            <person name="Ravi A."/>
            <person name="Getino M."/>
            <person name="Pursley I."/>
            <person name="Horton D.L."/>
            <person name="Alikhan N.F."/>
            <person name="Baker D."/>
            <person name="Gharbi K."/>
            <person name="Hall N."/>
            <person name="Watson M."/>
            <person name="Adriaenssens E.M."/>
            <person name="Foster-Nyarko E."/>
            <person name="Jarju S."/>
            <person name="Secka A."/>
            <person name="Antonio M."/>
            <person name="Oren A."/>
            <person name="Chaudhuri R.R."/>
            <person name="La Ragione R."/>
            <person name="Hildebrand F."/>
            <person name="Pallen M.J."/>
        </authorList>
    </citation>
    <scope>NUCLEOTIDE SEQUENCE</scope>
    <source>
        <strain evidence="16">CHK176-22527</strain>
    </source>
</reference>
<dbReference type="Gene3D" id="3.30.70.1050">
    <property type="entry name" value="Trigger factor ribosome-binding domain"/>
    <property type="match status" value="1"/>
</dbReference>
<keyword evidence="8 12" id="KW-0413">Isomerase</keyword>
<evidence type="ECO:0000313" key="16">
    <source>
        <dbReference type="EMBL" id="HIT99961.1"/>
    </source>
</evidence>
<dbReference type="FunFam" id="3.10.50.40:FF:000001">
    <property type="entry name" value="Trigger factor"/>
    <property type="match status" value="1"/>
</dbReference>
<evidence type="ECO:0000256" key="1">
    <source>
        <dbReference type="ARBA" id="ARBA00000971"/>
    </source>
</evidence>
<dbReference type="EMBL" id="DVLX01000084">
    <property type="protein sequence ID" value="HIT99961.1"/>
    <property type="molecule type" value="Genomic_DNA"/>
</dbReference>
<dbReference type="InterPro" id="IPR046357">
    <property type="entry name" value="PPIase_dom_sf"/>
</dbReference>
<dbReference type="PIRSF" id="PIRSF003095">
    <property type="entry name" value="Trigger_factor"/>
    <property type="match status" value="1"/>
</dbReference>
<dbReference type="EC" id="5.2.1.8" evidence="3 12"/>